<keyword evidence="14 18" id="KW-0472">Membrane</keyword>
<dbReference type="PROSITE" id="PS50885">
    <property type="entry name" value="HAMP"/>
    <property type="match status" value="1"/>
</dbReference>
<dbReference type="InterPro" id="IPR003661">
    <property type="entry name" value="HisK_dim/P_dom"/>
</dbReference>
<dbReference type="GO" id="GO:0000155">
    <property type="term" value="F:phosphorelay sensor kinase activity"/>
    <property type="evidence" value="ECO:0007669"/>
    <property type="project" value="InterPro"/>
</dbReference>
<evidence type="ECO:0000256" key="8">
    <source>
        <dbReference type="ARBA" id="ARBA00022741"/>
    </source>
</evidence>
<dbReference type="CDD" id="cd00082">
    <property type="entry name" value="HisKA"/>
    <property type="match status" value="1"/>
</dbReference>
<dbReference type="InterPro" id="IPR036097">
    <property type="entry name" value="HisK_dim/P_sf"/>
</dbReference>
<feature type="transmembrane region" description="Helical" evidence="18">
    <location>
        <begin position="14"/>
        <end position="33"/>
    </location>
</feature>
<evidence type="ECO:0000256" key="5">
    <source>
        <dbReference type="ARBA" id="ARBA00022553"/>
    </source>
</evidence>
<evidence type="ECO:0000256" key="1">
    <source>
        <dbReference type="ARBA" id="ARBA00000085"/>
    </source>
</evidence>
<dbReference type="Pfam" id="PF00672">
    <property type="entry name" value="HAMP"/>
    <property type="match status" value="1"/>
</dbReference>
<dbReference type="Pfam" id="PF00512">
    <property type="entry name" value="HisKA"/>
    <property type="match status" value="1"/>
</dbReference>
<dbReference type="RefSeq" id="WP_213513846.1">
    <property type="nucleotide sequence ID" value="NZ_BOSE01000002.1"/>
</dbReference>
<dbReference type="AlphaFoldDB" id="A0A919YRD3"/>
<comment type="catalytic activity">
    <reaction evidence="1">
        <text>ATP + protein L-histidine = ADP + protein N-phospho-L-histidine.</text>
        <dbReference type="EC" id="2.7.13.3"/>
    </reaction>
</comment>
<evidence type="ECO:0000256" key="3">
    <source>
        <dbReference type="ARBA" id="ARBA00012438"/>
    </source>
</evidence>
<feature type="domain" description="HAMP" evidence="20">
    <location>
        <begin position="67"/>
        <end position="119"/>
    </location>
</feature>
<evidence type="ECO:0000313" key="21">
    <source>
        <dbReference type="EMBL" id="GIP15543.1"/>
    </source>
</evidence>
<gene>
    <name evidence="21" type="primary">baeS</name>
    <name evidence="21" type="ORF">J40TS1_11850</name>
</gene>
<comment type="function">
    <text evidence="15">Member of the two-component regulatory system HssS/HssR involved in intracellular heme homeostasis and tempering of staphylococcal virulence. HssS functions as a heme sensor histidine kinase which is autophosphorylated at a histidine residue and transfers its phosphate group to an aspartate residue of HssR. HssR/HssS activates the expression of hrtAB, an efflux pump, in response to extracellular heme, hemin, hemoglobin or blood.</text>
</comment>
<evidence type="ECO:0000256" key="9">
    <source>
        <dbReference type="ARBA" id="ARBA00022777"/>
    </source>
</evidence>
<dbReference type="GO" id="GO:0005886">
    <property type="term" value="C:plasma membrane"/>
    <property type="evidence" value="ECO:0007669"/>
    <property type="project" value="UniProtKB-SubCell"/>
</dbReference>
<evidence type="ECO:0000256" key="14">
    <source>
        <dbReference type="ARBA" id="ARBA00023136"/>
    </source>
</evidence>
<dbReference type="CDD" id="cd06225">
    <property type="entry name" value="HAMP"/>
    <property type="match status" value="1"/>
</dbReference>
<dbReference type="SUPFAM" id="SSF55874">
    <property type="entry name" value="ATPase domain of HSP90 chaperone/DNA topoisomerase II/histidine kinase"/>
    <property type="match status" value="1"/>
</dbReference>
<dbReference type="Gene3D" id="6.10.340.10">
    <property type="match status" value="1"/>
</dbReference>
<sequence length="355" mass="39935">MKQSSLFHRLTKSYVLFMLSSGAVCLLFAFFMLRSSLINIEISLGWLLVFLLLIGMNVAIYSLWTAKRITRPLETIAKSLQGMAEGQYHQRLAIDAGYEFSIIQQHFNALVEKLQQAQEENARLENSKQQMLADLSHDLRTPITTIQGYAKALQLGYAQNEEKRAAYIELIYNKSIYVTSLVEQIFNLATLNRADYPYEPKHEDIAELLREIAAHYYDQFLEKSFSVQLDIAEAELLHWYDPVLMRRAISNLLSNALVHNPPGTSIALRLAEAEQHIEITITDDGEEIPDAVKPVLFDSFIRGDASRKSGGGSGLGLSIANKIVGLHQGTLTLHTANGCKTFTIRLPKLIPPDQK</sequence>
<evidence type="ECO:0000256" key="12">
    <source>
        <dbReference type="ARBA" id="ARBA00023012"/>
    </source>
</evidence>
<evidence type="ECO:0000256" key="18">
    <source>
        <dbReference type="SAM" id="Phobius"/>
    </source>
</evidence>
<dbReference type="SMART" id="SM00388">
    <property type="entry name" value="HisKA"/>
    <property type="match status" value="1"/>
</dbReference>
<keyword evidence="6" id="KW-0808">Transferase</keyword>
<dbReference type="GO" id="GO:0005524">
    <property type="term" value="F:ATP binding"/>
    <property type="evidence" value="ECO:0007669"/>
    <property type="project" value="UniProtKB-KW"/>
</dbReference>
<dbReference type="SMART" id="SM00304">
    <property type="entry name" value="HAMP"/>
    <property type="match status" value="1"/>
</dbReference>
<evidence type="ECO:0000256" key="4">
    <source>
        <dbReference type="ARBA" id="ARBA00022475"/>
    </source>
</evidence>
<keyword evidence="13" id="KW-0843">Virulence</keyword>
<evidence type="ECO:0000256" key="2">
    <source>
        <dbReference type="ARBA" id="ARBA00004651"/>
    </source>
</evidence>
<dbReference type="InterPro" id="IPR004358">
    <property type="entry name" value="Sig_transdc_His_kin-like_C"/>
</dbReference>
<dbReference type="Gene3D" id="3.30.565.10">
    <property type="entry name" value="Histidine kinase-like ATPase, C-terminal domain"/>
    <property type="match status" value="1"/>
</dbReference>
<keyword evidence="9 21" id="KW-0418">Kinase</keyword>
<dbReference type="InterPro" id="IPR036890">
    <property type="entry name" value="HATPase_C_sf"/>
</dbReference>
<evidence type="ECO:0000256" key="10">
    <source>
        <dbReference type="ARBA" id="ARBA00022840"/>
    </source>
</evidence>
<keyword evidence="5" id="KW-0597">Phosphoprotein</keyword>
<evidence type="ECO:0000256" key="15">
    <source>
        <dbReference type="ARBA" id="ARBA00037219"/>
    </source>
</evidence>
<keyword evidence="22" id="KW-1185">Reference proteome</keyword>
<keyword evidence="17" id="KW-0175">Coiled coil</keyword>
<dbReference type="InterPro" id="IPR003594">
    <property type="entry name" value="HATPase_dom"/>
</dbReference>
<organism evidence="21 22">
    <name type="scientific">Paenibacillus montaniterrae</name>
    <dbReference type="NCBI Taxonomy" id="429341"/>
    <lineage>
        <taxon>Bacteria</taxon>
        <taxon>Bacillati</taxon>
        <taxon>Bacillota</taxon>
        <taxon>Bacilli</taxon>
        <taxon>Bacillales</taxon>
        <taxon>Paenibacillaceae</taxon>
        <taxon>Paenibacillus</taxon>
    </lineage>
</organism>
<evidence type="ECO:0000256" key="16">
    <source>
        <dbReference type="ARBA" id="ARBA00040841"/>
    </source>
</evidence>
<feature type="coiled-coil region" evidence="17">
    <location>
        <begin position="107"/>
        <end position="134"/>
    </location>
</feature>
<keyword evidence="8" id="KW-0547">Nucleotide-binding</keyword>
<dbReference type="PROSITE" id="PS50109">
    <property type="entry name" value="HIS_KIN"/>
    <property type="match status" value="1"/>
</dbReference>
<dbReference type="Proteomes" id="UP000683139">
    <property type="component" value="Unassembled WGS sequence"/>
</dbReference>
<proteinExistence type="predicted"/>
<dbReference type="InterPro" id="IPR005467">
    <property type="entry name" value="His_kinase_dom"/>
</dbReference>
<dbReference type="Gene3D" id="1.10.287.130">
    <property type="match status" value="1"/>
</dbReference>
<evidence type="ECO:0000256" key="17">
    <source>
        <dbReference type="SAM" id="Coils"/>
    </source>
</evidence>
<dbReference type="PANTHER" id="PTHR45528:SF11">
    <property type="entry name" value="HISTIDINE KINASE"/>
    <property type="match status" value="1"/>
</dbReference>
<keyword evidence="11 18" id="KW-1133">Transmembrane helix</keyword>
<evidence type="ECO:0000256" key="13">
    <source>
        <dbReference type="ARBA" id="ARBA00023026"/>
    </source>
</evidence>
<dbReference type="SUPFAM" id="SSF47384">
    <property type="entry name" value="Homodimeric domain of signal transducing histidine kinase"/>
    <property type="match status" value="1"/>
</dbReference>
<feature type="transmembrane region" description="Helical" evidence="18">
    <location>
        <begin position="45"/>
        <end position="64"/>
    </location>
</feature>
<dbReference type="SUPFAM" id="SSF158472">
    <property type="entry name" value="HAMP domain-like"/>
    <property type="match status" value="1"/>
</dbReference>
<feature type="domain" description="Histidine kinase" evidence="19">
    <location>
        <begin position="134"/>
        <end position="350"/>
    </location>
</feature>
<dbReference type="PANTHER" id="PTHR45528">
    <property type="entry name" value="SENSOR HISTIDINE KINASE CPXA"/>
    <property type="match status" value="1"/>
</dbReference>
<keyword evidence="10" id="KW-0067">ATP-binding</keyword>
<reference evidence="21" key="1">
    <citation type="submission" date="2021-03" db="EMBL/GenBank/DDBJ databases">
        <title>Antimicrobial resistance genes in bacteria isolated from Japanese honey, and their potential for conferring macrolide and lincosamide resistance in the American foulbrood pathogen Paenibacillus larvae.</title>
        <authorList>
            <person name="Okamoto M."/>
            <person name="Kumagai M."/>
            <person name="Kanamori H."/>
            <person name="Takamatsu D."/>
        </authorList>
    </citation>
    <scope>NUCLEOTIDE SEQUENCE</scope>
    <source>
        <strain evidence="21">J40TS1</strain>
    </source>
</reference>
<dbReference type="InterPro" id="IPR050398">
    <property type="entry name" value="HssS/ArlS-like"/>
</dbReference>
<dbReference type="EC" id="2.7.13.3" evidence="3"/>
<accession>A0A919YRD3</accession>
<name>A0A919YRD3_9BACL</name>
<evidence type="ECO:0000313" key="22">
    <source>
        <dbReference type="Proteomes" id="UP000683139"/>
    </source>
</evidence>
<dbReference type="InterPro" id="IPR003660">
    <property type="entry name" value="HAMP_dom"/>
</dbReference>
<dbReference type="EMBL" id="BOSE01000002">
    <property type="protein sequence ID" value="GIP15543.1"/>
    <property type="molecule type" value="Genomic_DNA"/>
</dbReference>
<evidence type="ECO:0000259" key="19">
    <source>
        <dbReference type="PROSITE" id="PS50109"/>
    </source>
</evidence>
<keyword evidence="4" id="KW-1003">Cell membrane</keyword>
<evidence type="ECO:0000256" key="6">
    <source>
        <dbReference type="ARBA" id="ARBA00022679"/>
    </source>
</evidence>
<evidence type="ECO:0000256" key="7">
    <source>
        <dbReference type="ARBA" id="ARBA00022692"/>
    </source>
</evidence>
<evidence type="ECO:0000256" key="11">
    <source>
        <dbReference type="ARBA" id="ARBA00022989"/>
    </source>
</evidence>
<keyword evidence="7 18" id="KW-0812">Transmembrane</keyword>
<dbReference type="Pfam" id="PF02518">
    <property type="entry name" value="HATPase_c"/>
    <property type="match status" value="1"/>
</dbReference>
<dbReference type="SMART" id="SM00387">
    <property type="entry name" value="HATPase_c"/>
    <property type="match status" value="1"/>
</dbReference>
<dbReference type="CDD" id="cd00075">
    <property type="entry name" value="HATPase"/>
    <property type="match status" value="1"/>
</dbReference>
<keyword evidence="12" id="KW-0902">Two-component regulatory system</keyword>
<dbReference type="PRINTS" id="PR00344">
    <property type="entry name" value="BCTRLSENSOR"/>
</dbReference>
<comment type="caution">
    <text evidence="21">The sequence shown here is derived from an EMBL/GenBank/DDBJ whole genome shotgun (WGS) entry which is preliminary data.</text>
</comment>
<comment type="subcellular location">
    <subcellularLocation>
        <location evidence="2">Cell membrane</location>
        <topology evidence="2">Multi-pass membrane protein</topology>
    </subcellularLocation>
</comment>
<protein>
    <recommendedName>
        <fullName evidence="16">Heme sensor protein HssS</fullName>
        <ecNumber evidence="3">2.7.13.3</ecNumber>
    </recommendedName>
</protein>
<evidence type="ECO:0000259" key="20">
    <source>
        <dbReference type="PROSITE" id="PS50885"/>
    </source>
</evidence>